<dbReference type="InterPro" id="IPR000726">
    <property type="entry name" value="Glyco_hydro_19_cat"/>
</dbReference>
<evidence type="ECO:0000259" key="5">
    <source>
        <dbReference type="SMART" id="SM00223"/>
    </source>
</evidence>
<keyword evidence="4" id="KW-0732">Signal</keyword>
<dbReference type="Gene3D" id="3.50.4.10">
    <property type="entry name" value="Hepatocyte Growth Factor"/>
    <property type="match status" value="2"/>
</dbReference>
<dbReference type="InterPro" id="IPR003609">
    <property type="entry name" value="Pan_app"/>
</dbReference>
<evidence type="ECO:0000313" key="6">
    <source>
        <dbReference type="EMBL" id="CAF0954047.1"/>
    </source>
</evidence>
<evidence type="ECO:0000256" key="3">
    <source>
        <dbReference type="ARBA" id="ARBA00023157"/>
    </source>
</evidence>
<dbReference type="GO" id="GO:0016998">
    <property type="term" value="P:cell wall macromolecule catabolic process"/>
    <property type="evidence" value="ECO:0007669"/>
    <property type="project" value="InterPro"/>
</dbReference>
<dbReference type="EMBL" id="CAJNOE010000129">
    <property type="protein sequence ID" value="CAF0954047.1"/>
    <property type="molecule type" value="Genomic_DNA"/>
</dbReference>
<dbReference type="InterPro" id="IPR000177">
    <property type="entry name" value="Apple"/>
</dbReference>
<dbReference type="InterPro" id="IPR023346">
    <property type="entry name" value="Lysozyme-like_dom_sf"/>
</dbReference>
<feature type="domain" description="Apple" evidence="5">
    <location>
        <begin position="114"/>
        <end position="172"/>
    </location>
</feature>
<dbReference type="Proteomes" id="UP000663868">
    <property type="component" value="Unassembled WGS sequence"/>
</dbReference>
<evidence type="ECO:0000313" key="8">
    <source>
        <dbReference type="Proteomes" id="UP000663860"/>
    </source>
</evidence>
<dbReference type="PANTHER" id="PTHR22595:SF79">
    <property type="entry name" value="CHITINASE 12"/>
    <property type="match status" value="1"/>
</dbReference>
<gene>
    <name evidence="6" type="ORF">IZO911_LOCUS15171</name>
    <name evidence="7" type="ORF">KXQ929_LOCUS25357</name>
</gene>
<protein>
    <recommendedName>
        <fullName evidence="5">Apple domain-containing protein</fullName>
    </recommendedName>
</protein>
<dbReference type="SMART" id="SM00223">
    <property type="entry name" value="APPLE"/>
    <property type="match status" value="2"/>
</dbReference>
<dbReference type="EMBL" id="CAJOBB010002191">
    <property type="protein sequence ID" value="CAF3946579.1"/>
    <property type="molecule type" value="Genomic_DNA"/>
</dbReference>
<dbReference type="GO" id="GO:0005576">
    <property type="term" value="C:extracellular region"/>
    <property type="evidence" value="ECO:0007669"/>
    <property type="project" value="InterPro"/>
</dbReference>
<feature type="signal peptide" evidence="4">
    <location>
        <begin position="1"/>
        <end position="19"/>
    </location>
</feature>
<accession>A0A814DCT8</accession>
<dbReference type="PANTHER" id="PTHR22595">
    <property type="entry name" value="CHITINASE-RELATED"/>
    <property type="match status" value="1"/>
</dbReference>
<keyword evidence="3" id="KW-1015">Disulfide bond</keyword>
<evidence type="ECO:0000313" key="7">
    <source>
        <dbReference type="EMBL" id="CAF3946579.1"/>
    </source>
</evidence>
<evidence type="ECO:0000256" key="2">
    <source>
        <dbReference type="ARBA" id="ARBA00022821"/>
    </source>
</evidence>
<feature type="chain" id="PRO_5036409964" description="Apple domain-containing protein" evidence="4">
    <location>
        <begin position="20"/>
        <end position="389"/>
    </location>
</feature>
<dbReference type="GO" id="GO:0006508">
    <property type="term" value="P:proteolysis"/>
    <property type="evidence" value="ECO:0007669"/>
    <property type="project" value="InterPro"/>
</dbReference>
<dbReference type="Pfam" id="PF14295">
    <property type="entry name" value="PAN_4"/>
    <property type="match status" value="2"/>
</dbReference>
<dbReference type="CDD" id="cd00325">
    <property type="entry name" value="chitinase_GH19"/>
    <property type="match status" value="1"/>
</dbReference>
<keyword evidence="1" id="KW-0677">Repeat</keyword>
<dbReference type="GO" id="GO:0004568">
    <property type="term" value="F:chitinase activity"/>
    <property type="evidence" value="ECO:0007669"/>
    <property type="project" value="InterPro"/>
</dbReference>
<dbReference type="GO" id="GO:0006032">
    <property type="term" value="P:chitin catabolic process"/>
    <property type="evidence" value="ECO:0007669"/>
    <property type="project" value="InterPro"/>
</dbReference>
<dbReference type="CDD" id="cd01100">
    <property type="entry name" value="APPLE_Factor_XI_like"/>
    <property type="match status" value="1"/>
</dbReference>
<sequence length="389" mass="42617">MILIGILIINILSVSLVRCSINWNGNNWAHNCTFKKNDLSNVRVRAEQCGGKCAATPGCTHFTWTNYKRGTCWMKKGSISKSDAFESHGRNKICGVVQNEGGHGINWNGNNWAHNCDFKENDLSNVQVRAEQCGGKCAATPGCTHFTWTNYNDGTCWMKKGSVSKTDAILTEDRSMVCGVLGNNAVEGGGGSSNSSGNIVNEQTFACVFNTIDAGTRVSRFNGLQESGWKPANKDEAAVFLAHVFHESDGLKAMEEYCAPACASNYAGSWCEIQGKPGKLYYGRGWFQLSWPCNYYAAGKALDVDLLNNPDAVAQQPSLAVQTAVWFYRTNKMEEPARRGDFAATTDIINGKLECNGGSNAANQRLRVDTYKRVRQCFGLGEPTINVWC</sequence>
<proteinExistence type="predicted"/>
<comment type="caution">
    <text evidence="6">The sequence shown here is derived from an EMBL/GenBank/DDBJ whole genome shotgun (WGS) entry which is preliminary data.</text>
</comment>
<name>A0A814DCT8_9BILA</name>
<keyword evidence="2" id="KW-0611">Plant defense</keyword>
<dbReference type="AlphaFoldDB" id="A0A814DCT8"/>
<dbReference type="Pfam" id="PF00182">
    <property type="entry name" value="Glyco_hydro_19"/>
    <property type="match status" value="1"/>
</dbReference>
<dbReference type="SUPFAM" id="SSF53955">
    <property type="entry name" value="Lysozyme-like"/>
    <property type="match status" value="1"/>
</dbReference>
<evidence type="ECO:0000256" key="1">
    <source>
        <dbReference type="ARBA" id="ARBA00022737"/>
    </source>
</evidence>
<reference evidence="6" key="1">
    <citation type="submission" date="2021-02" db="EMBL/GenBank/DDBJ databases">
        <authorList>
            <person name="Nowell W R."/>
        </authorList>
    </citation>
    <scope>NUCLEOTIDE SEQUENCE</scope>
</reference>
<organism evidence="6 8">
    <name type="scientific">Adineta steineri</name>
    <dbReference type="NCBI Taxonomy" id="433720"/>
    <lineage>
        <taxon>Eukaryota</taxon>
        <taxon>Metazoa</taxon>
        <taxon>Spiralia</taxon>
        <taxon>Gnathifera</taxon>
        <taxon>Rotifera</taxon>
        <taxon>Eurotatoria</taxon>
        <taxon>Bdelloidea</taxon>
        <taxon>Adinetida</taxon>
        <taxon>Adinetidae</taxon>
        <taxon>Adineta</taxon>
    </lineage>
</organism>
<evidence type="ECO:0000256" key="4">
    <source>
        <dbReference type="SAM" id="SignalP"/>
    </source>
</evidence>
<dbReference type="Gene3D" id="1.10.530.10">
    <property type="match status" value="1"/>
</dbReference>
<dbReference type="GO" id="GO:0006952">
    <property type="term" value="P:defense response"/>
    <property type="evidence" value="ECO:0007669"/>
    <property type="project" value="UniProtKB-KW"/>
</dbReference>
<dbReference type="Proteomes" id="UP000663860">
    <property type="component" value="Unassembled WGS sequence"/>
</dbReference>
<feature type="domain" description="Apple" evidence="5">
    <location>
        <begin position="30"/>
        <end position="99"/>
    </location>
</feature>